<keyword evidence="2" id="KW-0732">Signal</keyword>
<evidence type="ECO:0000256" key="2">
    <source>
        <dbReference type="SAM" id="SignalP"/>
    </source>
</evidence>
<reference evidence="3" key="1">
    <citation type="submission" date="2022-08" db="EMBL/GenBank/DDBJ databases">
        <title>Nisaea acidiphila sp. nov., isolated from a marine algal debris and emended description of the genus Nisaea Urios et al. 2008.</title>
        <authorList>
            <person name="Kwon K."/>
        </authorList>
    </citation>
    <scope>NUCLEOTIDE SEQUENCE</scope>
    <source>
        <strain evidence="3">MEBiC11861</strain>
    </source>
</reference>
<accession>A0A9J7AY55</accession>
<dbReference type="EMBL" id="CP102480">
    <property type="protein sequence ID" value="UUX51730.1"/>
    <property type="molecule type" value="Genomic_DNA"/>
</dbReference>
<dbReference type="Proteomes" id="UP001060336">
    <property type="component" value="Chromosome"/>
</dbReference>
<evidence type="ECO:0000256" key="1">
    <source>
        <dbReference type="SAM" id="MobiDB-lite"/>
    </source>
</evidence>
<organism evidence="3 4">
    <name type="scientific">Nisaea acidiphila</name>
    <dbReference type="NCBI Taxonomy" id="1862145"/>
    <lineage>
        <taxon>Bacteria</taxon>
        <taxon>Pseudomonadati</taxon>
        <taxon>Pseudomonadota</taxon>
        <taxon>Alphaproteobacteria</taxon>
        <taxon>Rhodospirillales</taxon>
        <taxon>Thalassobaculaceae</taxon>
        <taxon>Nisaea</taxon>
    </lineage>
</organism>
<gene>
    <name evidence="3" type="ORF">NUH88_08515</name>
</gene>
<dbReference type="AlphaFoldDB" id="A0A9J7AY55"/>
<keyword evidence="4" id="KW-1185">Reference proteome</keyword>
<protein>
    <recommendedName>
        <fullName evidence="5">Tetratricopeptide repeat protein</fullName>
    </recommendedName>
</protein>
<feature type="compositionally biased region" description="Basic and acidic residues" evidence="1">
    <location>
        <begin position="593"/>
        <end position="612"/>
    </location>
</feature>
<name>A0A9J7AY55_9PROT</name>
<dbReference type="PROSITE" id="PS51257">
    <property type="entry name" value="PROKAR_LIPOPROTEIN"/>
    <property type="match status" value="1"/>
</dbReference>
<dbReference type="KEGG" id="naci:NUH88_08515"/>
<proteinExistence type="predicted"/>
<evidence type="ECO:0008006" key="5">
    <source>
        <dbReference type="Google" id="ProtNLM"/>
    </source>
</evidence>
<evidence type="ECO:0000313" key="4">
    <source>
        <dbReference type="Proteomes" id="UP001060336"/>
    </source>
</evidence>
<feature type="chain" id="PRO_5039936370" description="Tetratricopeptide repeat protein" evidence="2">
    <location>
        <begin position="25"/>
        <end position="638"/>
    </location>
</feature>
<feature type="signal peptide" evidence="2">
    <location>
        <begin position="1"/>
        <end position="24"/>
    </location>
</feature>
<sequence length="638" mass="71640">MNLRVAIFPVLMVLALTACRTTGAGRGSDDVPTVRMHISEADPAKQIEIWKMLGGFSFGKGREQAADALRKMVAVSRAHEDLDTQMSRYLEAVSALRLNGNAAIIPEFLDDAIAIAGAAGSDFHVGQMKAAKAWHFRHVDKELAESLYREAIESLERTDWESDELAKARIELARLLAEPFYSEKAAEGYLLPSEPILQPSRLAESRQLFANGISLLEPEEIAKSHLHDLGLWIRLNTRLDDFREARRIIVEHSAPTAERRYAKYNVILARERVLLESAAFLASGDEGHLDDALREIRRVASFIDGNRLRADYAAELLLDLSSVAFKVGATSMMEALVKRAHDILRYDSAELAAFNAKPADDKRSLELSLKSAQAMYYSGRFREAADLVTDSFAFLSEEISPDEMLVQVDRLGRDAFQRLTLLREYARAAQAASAEREADRNYVELCQRIERMNGRGRRLYDEILLLISRNEGGPAVDRTVESLSATVDRPDFADSWITLAMTMEFAAFLADKRPDWSRVTAEAVLHKHPRDSEAFASLAAINVLQRLPGDETAFPKAELMRRRSTFERMIAYLDNHTRDPAWSAELNVITRADSKRGQEERRAKANKKDRGKLVRKSKTIYDLGQGHGAIEHSDLGRQ</sequence>
<feature type="region of interest" description="Disordered" evidence="1">
    <location>
        <begin position="593"/>
        <end position="620"/>
    </location>
</feature>
<evidence type="ECO:0000313" key="3">
    <source>
        <dbReference type="EMBL" id="UUX51730.1"/>
    </source>
</evidence>
<dbReference type="RefSeq" id="WP_257771394.1">
    <property type="nucleotide sequence ID" value="NZ_CP102480.1"/>
</dbReference>